<feature type="transmembrane region" description="Helical" evidence="7">
    <location>
        <begin position="387"/>
        <end position="404"/>
    </location>
</feature>
<keyword evidence="3" id="KW-0813">Transport</keyword>
<accession>A0A1E5HAF4</accession>
<proteinExistence type="inferred from homology"/>
<evidence type="ECO:0000256" key="2">
    <source>
        <dbReference type="ARBA" id="ARBA00008821"/>
    </source>
</evidence>
<evidence type="ECO:0000256" key="1">
    <source>
        <dbReference type="ARBA" id="ARBA00004141"/>
    </source>
</evidence>
<dbReference type="STRING" id="1131292.BCR24_05845"/>
<keyword evidence="9" id="KW-1185">Reference proteome</keyword>
<protein>
    <submittedName>
        <fullName evidence="8">Xanthine/uracil permease</fullName>
    </submittedName>
</protein>
<dbReference type="RefSeq" id="WP_069640789.1">
    <property type="nucleotide sequence ID" value="NZ_JAFBEZ010000004.1"/>
</dbReference>
<feature type="transmembrane region" description="Helical" evidence="7">
    <location>
        <begin position="57"/>
        <end position="76"/>
    </location>
</feature>
<evidence type="ECO:0000256" key="5">
    <source>
        <dbReference type="ARBA" id="ARBA00022989"/>
    </source>
</evidence>
<comment type="similarity">
    <text evidence="2">Belongs to the nucleobase:cation symporter-2 (NCS2) (TC 2.A.40) family.</text>
</comment>
<evidence type="ECO:0000313" key="8">
    <source>
        <dbReference type="EMBL" id="OEG21805.1"/>
    </source>
</evidence>
<feature type="transmembrane region" description="Helical" evidence="7">
    <location>
        <begin position="171"/>
        <end position="192"/>
    </location>
</feature>
<dbReference type="PANTHER" id="PTHR42810:SF2">
    <property type="entry name" value="PURINE PERMEASE C1399.01C-RELATED"/>
    <property type="match status" value="1"/>
</dbReference>
<evidence type="ECO:0000313" key="9">
    <source>
        <dbReference type="Proteomes" id="UP000094469"/>
    </source>
</evidence>
<feature type="transmembrane region" description="Helical" evidence="7">
    <location>
        <begin position="138"/>
        <end position="159"/>
    </location>
</feature>
<reference evidence="9" key="1">
    <citation type="submission" date="2016-09" db="EMBL/GenBank/DDBJ databases">
        <authorList>
            <person name="Gulvik C.A."/>
        </authorList>
    </citation>
    <scope>NUCLEOTIDE SEQUENCE [LARGE SCALE GENOMIC DNA]</scope>
    <source>
        <strain evidence="9">LMG 26676</strain>
    </source>
</reference>
<dbReference type="OrthoDB" id="9805749at2"/>
<name>A0A1E5HAF4_9ENTE</name>
<dbReference type="AlphaFoldDB" id="A0A1E5HAF4"/>
<evidence type="ECO:0000256" key="3">
    <source>
        <dbReference type="ARBA" id="ARBA00022448"/>
    </source>
</evidence>
<gene>
    <name evidence="8" type="ORF">BCR24_05845</name>
</gene>
<feature type="transmembrane region" description="Helical" evidence="7">
    <location>
        <begin position="25"/>
        <end position="50"/>
    </location>
</feature>
<evidence type="ECO:0000256" key="4">
    <source>
        <dbReference type="ARBA" id="ARBA00022692"/>
    </source>
</evidence>
<comment type="subcellular location">
    <subcellularLocation>
        <location evidence="1">Membrane</location>
        <topology evidence="1">Multi-pass membrane protein</topology>
    </subcellularLocation>
</comment>
<comment type="caution">
    <text evidence="8">The sequence shown here is derived from an EMBL/GenBank/DDBJ whole genome shotgun (WGS) entry which is preliminary data.</text>
</comment>
<keyword evidence="5 7" id="KW-1133">Transmembrane helix</keyword>
<keyword evidence="4 7" id="KW-0812">Transmembrane</keyword>
<dbReference type="PANTHER" id="PTHR42810">
    <property type="entry name" value="PURINE PERMEASE C1399.01C-RELATED"/>
    <property type="match status" value="1"/>
</dbReference>
<feature type="transmembrane region" description="Helical" evidence="7">
    <location>
        <begin position="108"/>
        <end position="131"/>
    </location>
</feature>
<dbReference type="NCBIfam" id="NF037981">
    <property type="entry name" value="NCS2_1"/>
    <property type="match status" value="1"/>
</dbReference>
<evidence type="ECO:0000256" key="7">
    <source>
        <dbReference type="SAM" id="Phobius"/>
    </source>
</evidence>
<keyword evidence="6 7" id="KW-0472">Membrane</keyword>
<feature type="transmembrane region" description="Helical" evidence="7">
    <location>
        <begin position="204"/>
        <end position="224"/>
    </location>
</feature>
<feature type="transmembrane region" description="Helical" evidence="7">
    <location>
        <begin position="330"/>
        <end position="348"/>
    </location>
</feature>
<feature type="transmembrane region" description="Helical" evidence="7">
    <location>
        <begin position="354"/>
        <end position="375"/>
    </location>
</feature>
<dbReference type="EMBL" id="MIKC01000038">
    <property type="protein sequence ID" value="OEG21805.1"/>
    <property type="molecule type" value="Genomic_DNA"/>
</dbReference>
<dbReference type="InterPro" id="IPR006043">
    <property type="entry name" value="NCS2"/>
</dbReference>
<dbReference type="Proteomes" id="UP000094469">
    <property type="component" value="Unassembled WGS sequence"/>
</dbReference>
<sequence length="458" mass="48365">MSDTQAEKSKLTVGPNDDLSNAQSLFLGIQHVLAMDVYVVPFIIASIIGLTTKESSVLIQSTFIAAGIATIIQSYFCMKLPVAQGPSFIPIGAIAGIYFANNQNGNGWSTVLGASLIGAILVIILGVTGIFNRLIKAFVPPVVGGTIIFIVGLSLMPVALNDNIFSASGDLGQNILLAMIAASSLVLFAMIGSRFPGKGRIFRISSVILALVIGCLAAQFMGILDLSQVSNASLISVPQLPFVNVHFSFDWSSILTMMIIYVVLMAETTGTWFAVSNVCETPLTDDNINKGVVGEGIGCLISSMLGTTPVTGYSTNAGIISITGVASKKVFVAAGAWFIVFGLSGKISTLISSIPAPVIGGVFVIVCGIISISGIKVMKDVEISEKEMYVIAIPMILTLALTLIPKEFIQSLPQFMQYLFSSSVATASIAAILLNRLLPSEKVNENEYSIKNKKKISC</sequence>
<feature type="transmembrane region" description="Helical" evidence="7">
    <location>
        <begin position="416"/>
        <end position="434"/>
    </location>
</feature>
<dbReference type="GO" id="GO:0005886">
    <property type="term" value="C:plasma membrane"/>
    <property type="evidence" value="ECO:0007669"/>
    <property type="project" value="TreeGrafter"/>
</dbReference>
<dbReference type="Pfam" id="PF00860">
    <property type="entry name" value="Xan_ur_permease"/>
    <property type="match status" value="1"/>
</dbReference>
<organism evidence="8 9">
    <name type="scientific">Enterococcus ureilyticus</name>
    <dbReference type="NCBI Taxonomy" id="1131292"/>
    <lineage>
        <taxon>Bacteria</taxon>
        <taxon>Bacillati</taxon>
        <taxon>Bacillota</taxon>
        <taxon>Bacilli</taxon>
        <taxon>Lactobacillales</taxon>
        <taxon>Enterococcaceae</taxon>
        <taxon>Enterococcus</taxon>
    </lineage>
</organism>
<dbReference type="GO" id="GO:0042907">
    <property type="term" value="F:xanthine transmembrane transporter activity"/>
    <property type="evidence" value="ECO:0007669"/>
    <property type="project" value="TreeGrafter"/>
</dbReference>
<evidence type="ECO:0000256" key="6">
    <source>
        <dbReference type="ARBA" id="ARBA00023136"/>
    </source>
</evidence>